<gene>
    <name evidence="4" type="ORF">C0Q70_12147</name>
</gene>
<dbReference type="InterPro" id="IPR005225">
    <property type="entry name" value="Small_GTP-bd"/>
</dbReference>
<dbReference type="SUPFAM" id="SSF52540">
    <property type="entry name" value="P-loop containing nucleoside triphosphate hydrolases"/>
    <property type="match status" value="1"/>
</dbReference>
<accession>A0A2T7P0P9</accession>
<dbReference type="PANTHER" id="PTHR47978">
    <property type="match status" value="1"/>
</dbReference>
<dbReference type="SMART" id="SM00175">
    <property type="entry name" value="RAB"/>
    <property type="match status" value="1"/>
</dbReference>
<dbReference type="PROSITE" id="PS51420">
    <property type="entry name" value="RHO"/>
    <property type="match status" value="1"/>
</dbReference>
<dbReference type="Pfam" id="PF00071">
    <property type="entry name" value="Ras"/>
    <property type="match status" value="1"/>
</dbReference>
<sequence>MITSTTLSNSFILWSPSLRQQEAVQCSVIQSIVIQTIVIQSTVIQSIVIQATVIQCIVIQATDTTENGDTDDTTENGDTDDTTDTADLSHKDEYSQKLVTRRGVSMTPVVVTLGSVGAGKSCLLFRYQYERFCSYASGSAGCSSYTVITEPFENIPSLTFDLYDTAFSLRQRLEQAAVALIVFDVTSKASFQQVCTQWVSLVKETAPRARVFLVGTKVDKICDRQVAQESAKFFAERNNFLYRECSAVTGQNVDNLFQDIAYILHNMIQQGLSVGDSDSHHKSQNRSLLNRIKYVLPQMDLMTRFRRSLDATEESSDSNVELARCAPTSPSLPCPALPKYTAVPNDFTNPGNLVKPTKTRETEKIIVINICRNIWTF</sequence>
<keyword evidence="5" id="KW-1185">Reference proteome</keyword>
<dbReference type="SMART" id="SM00174">
    <property type="entry name" value="RHO"/>
    <property type="match status" value="1"/>
</dbReference>
<dbReference type="CDD" id="cd00154">
    <property type="entry name" value="Rab"/>
    <property type="match status" value="1"/>
</dbReference>
<proteinExistence type="inferred from homology"/>
<dbReference type="AlphaFoldDB" id="A0A2T7P0P9"/>
<evidence type="ECO:0000256" key="1">
    <source>
        <dbReference type="ARBA" id="ARBA00006270"/>
    </source>
</evidence>
<comment type="caution">
    <text evidence="4">The sequence shown here is derived from an EMBL/GenBank/DDBJ whole genome shotgun (WGS) entry which is preliminary data.</text>
</comment>
<dbReference type="InterPro" id="IPR027417">
    <property type="entry name" value="P-loop_NTPase"/>
</dbReference>
<name>A0A2T7P0P9_POMCA</name>
<dbReference type="EMBL" id="PZQS01000007">
    <property type="protein sequence ID" value="PVD26998.1"/>
    <property type="molecule type" value="Genomic_DNA"/>
</dbReference>
<evidence type="ECO:0000313" key="4">
    <source>
        <dbReference type="EMBL" id="PVD26998.1"/>
    </source>
</evidence>
<protein>
    <recommendedName>
        <fullName evidence="6">Small monomeric GTPase</fullName>
    </recommendedName>
</protein>
<dbReference type="GO" id="GO:0005525">
    <property type="term" value="F:GTP binding"/>
    <property type="evidence" value="ECO:0007669"/>
    <property type="project" value="InterPro"/>
</dbReference>
<dbReference type="GO" id="GO:0003924">
    <property type="term" value="F:GTPase activity"/>
    <property type="evidence" value="ECO:0007669"/>
    <property type="project" value="InterPro"/>
</dbReference>
<dbReference type="Proteomes" id="UP000245119">
    <property type="component" value="Linkage Group LG7"/>
</dbReference>
<dbReference type="PRINTS" id="PR00449">
    <property type="entry name" value="RASTRNSFRMNG"/>
</dbReference>
<dbReference type="PROSITE" id="PS51419">
    <property type="entry name" value="RAB"/>
    <property type="match status" value="1"/>
</dbReference>
<dbReference type="STRING" id="400727.A0A2T7P0P9"/>
<reference evidence="4 5" key="1">
    <citation type="submission" date="2018-04" db="EMBL/GenBank/DDBJ databases">
        <title>The genome of golden apple snail Pomacea canaliculata provides insight into stress tolerance and invasive adaptation.</title>
        <authorList>
            <person name="Liu C."/>
            <person name="Liu B."/>
            <person name="Ren Y."/>
            <person name="Zhang Y."/>
            <person name="Wang H."/>
            <person name="Li S."/>
            <person name="Jiang F."/>
            <person name="Yin L."/>
            <person name="Zhang G."/>
            <person name="Qian W."/>
            <person name="Fan W."/>
        </authorList>
    </citation>
    <scope>NUCLEOTIDE SEQUENCE [LARGE SCALE GENOMIC DNA]</scope>
    <source>
        <strain evidence="4">SZHN2017</strain>
        <tissue evidence="4">Muscle</tissue>
    </source>
</reference>
<evidence type="ECO:0000256" key="3">
    <source>
        <dbReference type="SAM" id="MobiDB-lite"/>
    </source>
</evidence>
<feature type="region of interest" description="Disordered" evidence="3">
    <location>
        <begin position="65"/>
        <end position="87"/>
    </location>
</feature>
<comment type="similarity">
    <text evidence="1">Belongs to the small GTPase superfamily. Rab family.</text>
</comment>
<keyword evidence="2" id="KW-0547">Nucleotide-binding</keyword>
<organism evidence="4 5">
    <name type="scientific">Pomacea canaliculata</name>
    <name type="common">Golden apple snail</name>
    <dbReference type="NCBI Taxonomy" id="400727"/>
    <lineage>
        <taxon>Eukaryota</taxon>
        <taxon>Metazoa</taxon>
        <taxon>Spiralia</taxon>
        <taxon>Lophotrochozoa</taxon>
        <taxon>Mollusca</taxon>
        <taxon>Gastropoda</taxon>
        <taxon>Caenogastropoda</taxon>
        <taxon>Architaenioglossa</taxon>
        <taxon>Ampullarioidea</taxon>
        <taxon>Ampullariidae</taxon>
        <taxon>Pomacea</taxon>
    </lineage>
</organism>
<evidence type="ECO:0008006" key="6">
    <source>
        <dbReference type="Google" id="ProtNLM"/>
    </source>
</evidence>
<dbReference type="SMART" id="SM00173">
    <property type="entry name" value="RAS"/>
    <property type="match status" value="1"/>
</dbReference>
<feature type="compositionally biased region" description="Acidic residues" evidence="3">
    <location>
        <begin position="66"/>
        <end position="84"/>
    </location>
</feature>
<dbReference type="InterPro" id="IPR001806">
    <property type="entry name" value="Small_GTPase"/>
</dbReference>
<dbReference type="NCBIfam" id="TIGR00231">
    <property type="entry name" value="small_GTP"/>
    <property type="match status" value="1"/>
</dbReference>
<evidence type="ECO:0000256" key="2">
    <source>
        <dbReference type="ARBA" id="ARBA00022741"/>
    </source>
</evidence>
<evidence type="ECO:0000313" key="5">
    <source>
        <dbReference type="Proteomes" id="UP000245119"/>
    </source>
</evidence>
<dbReference type="Gene3D" id="3.40.50.300">
    <property type="entry name" value="P-loop containing nucleotide triphosphate hydrolases"/>
    <property type="match status" value="1"/>
</dbReference>